<evidence type="ECO:0000313" key="1">
    <source>
        <dbReference type="EMBL" id="NDW04065.1"/>
    </source>
</evidence>
<dbReference type="EMBL" id="JAAAMG010000004">
    <property type="protein sequence ID" value="NDW04065.1"/>
    <property type="molecule type" value="Genomic_DNA"/>
</dbReference>
<sequence>MSYALNRDIRSFQAAGAIGGRLIVAASGPAGDIATAVARQGFGVAERVGSEAGQMCDVTVAGMTEVIAGGDLDFDDPVTSDANGRAVKAVAVAGQTVRIVGFIRGEGTTGDILPIQVAPSLLATPA</sequence>
<name>A0A6N9T1K1_9HYPH</name>
<dbReference type="RefSeq" id="WP_163462077.1">
    <property type="nucleotide sequence ID" value="NZ_JAAAMG010000004.1"/>
</dbReference>
<proteinExistence type="predicted"/>
<organism evidence="1 2">
    <name type="scientific">Jiella pacifica</name>
    <dbReference type="NCBI Taxonomy" id="2696469"/>
    <lineage>
        <taxon>Bacteria</taxon>
        <taxon>Pseudomonadati</taxon>
        <taxon>Pseudomonadota</taxon>
        <taxon>Alphaproteobacteria</taxon>
        <taxon>Hyphomicrobiales</taxon>
        <taxon>Aurantimonadaceae</taxon>
        <taxon>Jiella</taxon>
    </lineage>
</organism>
<dbReference type="AlphaFoldDB" id="A0A6N9T1K1"/>
<protein>
    <recommendedName>
        <fullName evidence="3">DUF2190 domain-containing protein</fullName>
    </recommendedName>
</protein>
<gene>
    <name evidence="1" type="ORF">GTK09_06445</name>
</gene>
<reference evidence="1 2" key="1">
    <citation type="submission" date="2020-01" db="EMBL/GenBank/DDBJ databases">
        <title>Jiella pacifica sp. nov.</title>
        <authorList>
            <person name="Xue Z."/>
            <person name="Zhu S."/>
            <person name="Chen J."/>
            <person name="Yang J."/>
        </authorList>
    </citation>
    <scope>NUCLEOTIDE SEQUENCE [LARGE SCALE GENOMIC DNA]</scope>
    <source>
        <strain evidence="1 2">40Bstr34</strain>
    </source>
</reference>
<dbReference type="Proteomes" id="UP000469011">
    <property type="component" value="Unassembled WGS sequence"/>
</dbReference>
<accession>A0A6N9T1K1</accession>
<evidence type="ECO:0000313" key="2">
    <source>
        <dbReference type="Proteomes" id="UP000469011"/>
    </source>
</evidence>
<comment type="caution">
    <text evidence="1">The sequence shown here is derived from an EMBL/GenBank/DDBJ whole genome shotgun (WGS) entry which is preliminary data.</text>
</comment>
<keyword evidence="2" id="KW-1185">Reference proteome</keyword>
<evidence type="ECO:0008006" key="3">
    <source>
        <dbReference type="Google" id="ProtNLM"/>
    </source>
</evidence>